<dbReference type="SUPFAM" id="SSF52980">
    <property type="entry name" value="Restriction endonuclease-like"/>
    <property type="match status" value="1"/>
</dbReference>
<dbReference type="Proteomes" id="UP000077787">
    <property type="component" value="Chromosome"/>
</dbReference>
<gene>
    <name evidence="2" type="ORF">PS273GM_03055</name>
</gene>
<reference evidence="2 3" key="1">
    <citation type="submission" date="2016-05" db="EMBL/GenBank/DDBJ databases">
        <title>Genome sequence of Pseudomonas stutzeri 273 and identification of the exopolysaccharide biosynthesis locus.</title>
        <authorList>
            <person name="Wu S."/>
            <person name="Sun C."/>
        </authorList>
    </citation>
    <scope>NUCLEOTIDE SEQUENCE [LARGE SCALE GENOMIC DNA]</scope>
    <source>
        <strain evidence="2 3">273</strain>
    </source>
</reference>
<dbReference type="Gene3D" id="3.40.50.300">
    <property type="entry name" value="P-loop containing nucleotide triphosphate hydrolases"/>
    <property type="match status" value="1"/>
</dbReference>
<dbReference type="InterPro" id="IPR052906">
    <property type="entry name" value="Type_IV_Methyl-Rstrct_Enzyme"/>
</dbReference>
<dbReference type="InterPro" id="IPR007560">
    <property type="entry name" value="Restrct_endonuc_IV_Mrr"/>
</dbReference>
<dbReference type="GO" id="GO:0005524">
    <property type="term" value="F:ATP binding"/>
    <property type="evidence" value="ECO:0007669"/>
    <property type="project" value="InterPro"/>
</dbReference>
<dbReference type="GO" id="GO:0009307">
    <property type="term" value="P:DNA restriction-modification system"/>
    <property type="evidence" value="ECO:0007669"/>
    <property type="project" value="InterPro"/>
</dbReference>
<dbReference type="InterPro" id="IPR011335">
    <property type="entry name" value="Restrct_endonuc-II-like"/>
</dbReference>
<dbReference type="InterPro" id="IPR014001">
    <property type="entry name" value="Helicase_ATP-bd"/>
</dbReference>
<evidence type="ECO:0000259" key="1">
    <source>
        <dbReference type="PROSITE" id="PS51192"/>
    </source>
</evidence>
<protein>
    <recommendedName>
        <fullName evidence="1">Helicase ATP-binding domain-containing protein</fullName>
    </recommendedName>
</protein>
<evidence type="ECO:0000313" key="2">
    <source>
        <dbReference type="EMBL" id="ANF24196.1"/>
    </source>
</evidence>
<dbReference type="InterPro" id="IPR006935">
    <property type="entry name" value="Helicase/UvrB_N"/>
</dbReference>
<dbReference type="InterPro" id="IPR027417">
    <property type="entry name" value="P-loop_NTPase"/>
</dbReference>
<dbReference type="SMART" id="SM00487">
    <property type="entry name" value="DEXDc"/>
    <property type="match status" value="1"/>
</dbReference>
<dbReference type="InterPro" id="IPR011856">
    <property type="entry name" value="tRNA_endonuc-like_dom_sf"/>
</dbReference>
<proteinExistence type="predicted"/>
<dbReference type="Gene3D" id="3.40.1350.10">
    <property type="match status" value="1"/>
</dbReference>
<organism evidence="2 3">
    <name type="scientific">Stutzerimonas stutzeri</name>
    <name type="common">Pseudomonas stutzeri</name>
    <dbReference type="NCBI Taxonomy" id="316"/>
    <lineage>
        <taxon>Bacteria</taxon>
        <taxon>Pseudomonadati</taxon>
        <taxon>Pseudomonadota</taxon>
        <taxon>Gammaproteobacteria</taxon>
        <taxon>Pseudomonadales</taxon>
        <taxon>Pseudomonadaceae</taxon>
        <taxon>Stutzerimonas</taxon>
    </lineage>
</organism>
<dbReference type="Pfam" id="PF04471">
    <property type="entry name" value="Mrr_cat"/>
    <property type="match status" value="1"/>
</dbReference>
<dbReference type="GO" id="GO:0003677">
    <property type="term" value="F:DNA binding"/>
    <property type="evidence" value="ECO:0007669"/>
    <property type="project" value="InterPro"/>
</dbReference>
<sequence length="333" mass="37848">MQTDMPRQLREWQQIFIDDYVTSDAKKSLLVAAPGTGKTITTLSAAKKQLDNGRITSVVVISDRNILQDQWRHVGREIGLGLSDSLPGSESGAAITFQSLNNHKKLKELSEFTKHRSSLIVFDEACRYINRAEEISEIASYENSDNKFLYLSSFPIKDRDFDWKHSMGLGREFLFQPEIIQIPEAKIEISRYSPSLGLLNEFFTRTLTLDDLSWRQFEILISQLLESDGYSIELMQGTKDGGVDIVAVKDMKEAGLYKALWQAKKYKISSKIGISTIRELADVRNELGASKGILVTSSFLTRGALDRVYRDRFTLGKVDRDDISAWINRKLFE</sequence>
<dbReference type="AlphaFoldDB" id="A0A172WLJ2"/>
<dbReference type="RefSeq" id="WP_064480551.1">
    <property type="nucleotide sequence ID" value="NZ_CP015641.1"/>
</dbReference>
<feature type="domain" description="Helicase ATP-binding" evidence="1">
    <location>
        <begin position="19"/>
        <end position="173"/>
    </location>
</feature>
<dbReference type="OrthoDB" id="5782056at2"/>
<dbReference type="PANTHER" id="PTHR30015:SF7">
    <property type="entry name" value="TYPE IV METHYL-DIRECTED RESTRICTION ENZYME ECOKMRR"/>
    <property type="match status" value="1"/>
</dbReference>
<dbReference type="PROSITE" id="PS51192">
    <property type="entry name" value="HELICASE_ATP_BIND_1"/>
    <property type="match status" value="1"/>
</dbReference>
<dbReference type="GO" id="GO:0015666">
    <property type="term" value="F:restriction endodeoxyribonuclease activity"/>
    <property type="evidence" value="ECO:0007669"/>
    <property type="project" value="TreeGrafter"/>
</dbReference>
<evidence type="ECO:0000313" key="3">
    <source>
        <dbReference type="Proteomes" id="UP000077787"/>
    </source>
</evidence>
<dbReference type="Pfam" id="PF04851">
    <property type="entry name" value="ResIII"/>
    <property type="match status" value="1"/>
</dbReference>
<accession>A0A172WLJ2</accession>
<name>A0A172WLJ2_STUST</name>
<dbReference type="SUPFAM" id="SSF52540">
    <property type="entry name" value="P-loop containing nucleoside triphosphate hydrolases"/>
    <property type="match status" value="1"/>
</dbReference>
<dbReference type="EMBL" id="CP015641">
    <property type="protein sequence ID" value="ANF24196.1"/>
    <property type="molecule type" value="Genomic_DNA"/>
</dbReference>
<dbReference type="PANTHER" id="PTHR30015">
    <property type="entry name" value="MRR RESTRICTION SYSTEM PROTEIN"/>
    <property type="match status" value="1"/>
</dbReference>